<dbReference type="GO" id="GO:0071011">
    <property type="term" value="C:precatalytic spliceosome"/>
    <property type="evidence" value="ECO:0007669"/>
    <property type="project" value="TreeGrafter"/>
</dbReference>
<keyword evidence="6" id="KW-0508">mRNA splicing</keyword>
<dbReference type="Pfam" id="PF05700">
    <property type="entry name" value="BCAS2"/>
    <property type="match status" value="1"/>
</dbReference>
<organism evidence="8 9">
    <name type="scientific">Artemia franciscana</name>
    <name type="common">Brine shrimp</name>
    <name type="synonym">Artemia sanfranciscana</name>
    <dbReference type="NCBI Taxonomy" id="6661"/>
    <lineage>
        <taxon>Eukaryota</taxon>
        <taxon>Metazoa</taxon>
        <taxon>Ecdysozoa</taxon>
        <taxon>Arthropoda</taxon>
        <taxon>Crustacea</taxon>
        <taxon>Branchiopoda</taxon>
        <taxon>Anostraca</taxon>
        <taxon>Artemiidae</taxon>
        <taxon>Artemia</taxon>
    </lineage>
</organism>
<name>A0AA88H541_ARTSF</name>
<dbReference type="PANTHER" id="PTHR13296">
    <property type="entry name" value="BCAS2 PROTEIN"/>
    <property type="match status" value="1"/>
</dbReference>
<evidence type="ECO:0000256" key="6">
    <source>
        <dbReference type="ARBA" id="ARBA00023187"/>
    </source>
</evidence>
<dbReference type="Proteomes" id="UP001187531">
    <property type="component" value="Unassembled WGS sequence"/>
</dbReference>
<protein>
    <recommendedName>
        <fullName evidence="3">Pre-mRNA-splicing factor SPF27</fullName>
    </recommendedName>
</protein>
<dbReference type="AlphaFoldDB" id="A0AA88H541"/>
<keyword evidence="9" id="KW-1185">Reference proteome</keyword>
<dbReference type="GO" id="GO:0008380">
    <property type="term" value="P:RNA splicing"/>
    <property type="evidence" value="ECO:0007669"/>
    <property type="project" value="UniProtKB-KW"/>
</dbReference>
<dbReference type="EMBL" id="JAVRJZ010000021">
    <property type="protein sequence ID" value="KAK2705038.1"/>
    <property type="molecule type" value="Genomic_DNA"/>
</dbReference>
<dbReference type="InterPro" id="IPR008409">
    <property type="entry name" value="SPF27"/>
</dbReference>
<proteinExistence type="inferred from homology"/>
<evidence type="ECO:0000256" key="1">
    <source>
        <dbReference type="ARBA" id="ARBA00004123"/>
    </source>
</evidence>
<dbReference type="GO" id="GO:0006397">
    <property type="term" value="P:mRNA processing"/>
    <property type="evidence" value="ECO:0007669"/>
    <property type="project" value="UniProtKB-KW"/>
</dbReference>
<reference evidence="8" key="1">
    <citation type="submission" date="2023-07" db="EMBL/GenBank/DDBJ databases">
        <title>Chromosome-level genome assembly of Artemia franciscana.</title>
        <authorList>
            <person name="Jo E."/>
        </authorList>
    </citation>
    <scope>NUCLEOTIDE SEQUENCE</scope>
    <source>
        <tissue evidence="8">Whole body</tissue>
    </source>
</reference>
<evidence type="ECO:0000313" key="9">
    <source>
        <dbReference type="Proteomes" id="UP001187531"/>
    </source>
</evidence>
<dbReference type="GO" id="GO:0071013">
    <property type="term" value="C:catalytic step 2 spliceosome"/>
    <property type="evidence" value="ECO:0007669"/>
    <property type="project" value="TreeGrafter"/>
</dbReference>
<dbReference type="PANTHER" id="PTHR13296:SF0">
    <property type="entry name" value="PRE-MRNA-SPLICING FACTOR SPF27"/>
    <property type="match status" value="1"/>
</dbReference>
<evidence type="ECO:0000256" key="5">
    <source>
        <dbReference type="ARBA" id="ARBA00022728"/>
    </source>
</evidence>
<comment type="similarity">
    <text evidence="2">Belongs to the SPF27 family.</text>
</comment>
<keyword evidence="7" id="KW-0539">Nucleus</keyword>
<dbReference type="GO" id="GO:0000974">
    <property type="term" value="C:Prp19 complex"/>
    <property type="evidence" value="ECO:0007669"/>
    <property type="project" value="TreeGrafter"/>
</dbReference>
<keyword evidence="4" id="KW-0507">mRNA processing</keyword>
<evidence type="ECO:0000256" key="7">
    <source>
        <dbReference type="ARBA" id="ARBA00023242"/>
    </source>
</evidence>
<evidence type="ECO:0000256" key="3">
    <source>
        <dbReference type="ARBA" id="ARBA00014158"/>
    </source>
</evidence>
<sequence length="221" mass="25563">MPVPSLKGSSQPSSIFIDALPYIDQGYDEPGVREAAFKLIEEEMRTFRPSRNYLEHLPPLNLHSFETVLIKAEMERLQKNQPMDVLSMKRYELPPPPPGRASDLVAWTECVDNSFAQLEHQMLRITNLELMLENGCEAWKSHIKLLTTMANEEQKKLHDIRKQTQEINWDRKKSQLDAGEKFKQLETSWVGLVSKNYEIELVCNDLRNKIAQAKKSKGLQQ</sequence>
<comment type="subcellular location">
    <subcellularLocation>
        <location evidence="1">Nucleus</location>
    </subcellularLocation>
</comment>
<keyword evidence="5" id="KW-0747">Spliceosome</keyword>
<comment type="caution">
    <text evidence="8">The sequence shown here is derived from an EMBL/GenBank/DDBJ whole genome shotgun (WGS) entry which is preliminary data.</text>
</comment>
<accession>A0AA88H541</accession>
<evidence type="ECO:0000313" key="8">
    <source>
        <dbReference type="EMBL" id="KAK2705038.1"/>
    </source>
</evidence>
<gene>
    <name evidence="8" type="ORF">QYM36_017170</name>
</gene>
<evidence type="ECO:0000256" key="4">
    <source>
        <dbReference type="ARBA" id="ARBA00022664"/>
    </source>
</evidence>
<evidence type="ECO:0000256" key="2">
    <source>
        <dbReference type="ARBA" id="ARBA00010788"/>
    </source>
</evidence>